<evidence type="ECO:0000313" key="1">
    <source>
        <dbReference type="EMBL" id="CAM9739360.1"/>
    </source>
</evidence>
<accession>A0AC59YJF1</accession>
<reference evidence="1" key="1">
    <citation type="submission" date="2023-05" db="EMBL/GenBank/DDBJ databases">
        <authorList>
            <consortium name="ELIXIR-Norway"/>
        </authorList>
    </citation>
    <scope>NUCLEOTIDE SEQUENCE</scope>
</reference>
<organism evidence="1 2">
    <name type="scientific">Rangifer tarandus platyrhynchus</name>
    <name type="common">Svalbard reindeer</name>
    <dbReference type="NCBI Taxonomy" id="3082113"/>
    <lineage>
        <taxon>Eukaryota</taxon>
        <taxon>Metazoa</taxon>
        <taxon>Chordata</taxon>
        <taxon>Craniata</taxon>
        <taxon>Vertebrata</taxon>
        <taxon>Euteleostomi</taxon>
        <taxon>Mammalia</taxon>
        <taxon>Eutheria</taxon>
        <taxon>Laurasiatheria</taxon>
        <taxon>Artiodactyla</taxon>
        <taxon>Ruminantia</taxon>
        <taxon>Pecora</taxon>
        <taxon>Cervidae</taxon>
        <taxon>Odocoileinae</taxon>
        <taxon>Rangifer</taxon>
    </lineage>
</organism>
<protein>
    <submittedName>
        <fullName evidence="1">Uncharacterized protein</fullName>
    </submittedName>
</protein>
<gene>
    <name evidence="1" type="ORF">MRATA1EN22A_LOCUS6777</name>
</gene>
<evidence type="ECO:0000313" key="2">
    <source>
        <dbReference type="Proteomes" id="UP001162501"/>
    </source>
</evidence>
<name>A0AC59YJF1_RANTA</name>
<reference evidence="1" key="2">
    <citation type="submission" date="2025-03" db="EMBL/GenBank/DDBJ databases">
        <authorList>
            <consortium name="ELIXIR-Norway"/>
            <consortium name="Elixir Norway"/>
        </authorList>
    </citation>
    <scope>NUCLEOTIDE SEQUENCE</scope>
</reference>
<proteinExistence type="predicted"/>
<dbReference type="Proteomes" id="UP001162501">
    <property type="component" value="Chromosome 16"/>
</dbReference>
<sequence length="114" mass="12295">MVPKLSHLGRGAGSHSPCPSSSPLRPEHLGWDPASGNCNKHPGDSDVGFKALDVGPTGAREPPGWAWQHPRAQDLSFDPYQFHTPLCHKFSEGVFFSLPSPLAPSACRQTDSRP</sequence>
<dbReference type="EMBL" id="OX596100">
    <property type="protein sequence ID" value="CAM9739360.1"/>
    <property type="molecule type" value="Genomic_DNA"/>
</dbReference>